<accession>A0A1R3I2R9</accession>
<sequence>MAVAASVGDWIAGFQTSPFEHMLCPFG</sequence>
<dbReference type="Gramene" id="OMO76886">
    <property type="protein sequence ID" value="OMO76886"/>
    <property type="gene ID" value="CCACVL1_15345"/>
</dbReference>
<comment type="caution">
    <text evidence="1">The sequence shown here is derived from an EMBL/GenBank/DDBJ whole genome shotgun (WGS) entry which is preliminary data.</text>
</comment>
<dbReference type="Proteomes" id="UP000188268">
    <property type="component" value="Unassembled WGS sequence"/>
</dbReference>
<protein>
    <submittedName>
        <fullName evidence="1">Uncharacterized protein</fullName>
    </submittedName>
</protein>
<dbReference type="EMBL" id="AWWV01010840">
    <property type="protein sequence ID" value="OMO76886.1"/>
    <property type="molecule type" value="Genomic_DNA"/>
</dbReference>
<evidence type="ECO:0000313" key="2">
    <source>
        <dbReference type="Proteomes" id="UP000188268"/>
    </source>
</evidence>
<reference evidence="1 2" key="1">
    <citation type="submission" date="2013-09" db="EMBL/GenBank/DDBJ databases">
        <title>Corchorus capsularis genome sequencing.</title>
        <authorList>
            <person name="Alam M."/>
            <person name="Haque M.S."/>
            <person name="Islam M.S."/>
            <person name="Emdad E.M."/>
            <person name="Islam M.M."/>
            <person name="Ahmed B."/>
            <person name="Halim A."/>
            <person name="Hossen Q.M.M."/>
            <person name="Hossain M.Z."/>
            <person name="Ahmed R."/>
            <person name="Khan M.M."/>
            <person name="Islam R."/>
            <person name="Rashid M.M."/>
            <person name="Khan S.A."/>
            <person name="Rahman M.S."/>
            <person name="Alam M."/>
        </authorList>
    </citation>
    <scope>NUCLEOTIDE SEQUENCE [LARGE SCALE GENOMIC DNA]</scope>
    <source>
        <strain evidence="2">cv. CVL-1</strain>
        <tissue evidence="1">Whole seedling</tissue>
    </source>
</reference>
<gene>
    <name evidence="1" type="ORF">CCACVL1_15345</name>
</gene>
<proteinExistence type="predicted"/>
<keyword evidence="2" id="KW-1185">Reference proteome</keyword>
<dbReference type="AlphaFoldDB" id="A0A1R3I2R9"/>
<evidence type="ECO:0000313" key="1">
    <source>
        <dbReference type="EMBL" id="OMO76886.1"/>
    </source>
</evidence>
<organism evidence="1 2">
    <name type="scientific">Corchorus capsularis</name>
    <name type="common">Jute</name>
    <dbReference type="NCBI Taxonomy" id="210143"/>
    <lineage>
        <taxon>Eukaryota</taxon>
        <taxon>Viridiplantae</taxon>
        <taxon>Streptophyta</taxon>
        <taxon>Embryophyta</taxon>
        <taxon>Tracheophyta</taxon>
        <taxon>Spermatophyta</taxon>
        <taxon>Magnoliopsida</taxon>
        <taxon>eudicotyledons</taxon>
        <taxon>Gunneridae</taxon>
        <taxon>Pentapetalae</taxon>
        <taxon>rosids</taxon>
        <taxon>malvids</taxon>
        <taxon>Malvales</taxon>
        <taxon>Malvaceae</taxon>
        <taxon>Grewioideae</taxon>
        <taxon>Apeibeae</taxon>
        <taxon>Corchorus</taxon>
    </lineage>
</organism>
<name>A0A1R3I2R9_COCAP</name>